<keyword evidence="1" id="KW-1133">Transmembrane helix</keyword>
<evidence type="ECO:0000313" key="2">
    <source>
        <dbReference type="EMBL" id="MDC7674769.1"/>
    </source>
</evidence>
<keyword evidence="1" id="KW-0812">Transmembrane</keyword>
<evidence type="ECO:0000313" key="3">
    <source>
        <dbReference type="Proteomes" id="UP001218579"/>
    </source>
</evidence>
<evidence type="ECO:0000256" key="1">
    <source>
        <dbReference type="SAM" id="Phobius"/>
    </source>
</evidence>
<name>A0ABT5HGM8_9CAUL</name>
<dbReference type="RefSeq" id="WP_272743085.1">
    <property type="nucleotide sequence ID" value="NZ_JAQQKV010000001.1"/>
</dbReference>
<dbReference type="InterPro" id="IPR021265">
    <property type="entry name" value="DUF2842"/>
</dbReference>
<keyword evidence="3" id="KW-1185">Reference proteome</keyword>
<protein>
    <submittedName>
        <fullName evidence="2">DUF2842 domain-containing protein</fullName>
    </submittedName>
</protein>
<gene>
    <name evidence="2" type="ORF">PQU98_01360</name>
</gene>
<accession>A0ABT5HGM8</accession>
<proteinExistence type="predicted"/>
<dbReference type="EMBL" id="JAQQKV010000001">
    <property type="protein sequence ID" value="MDC7674769.1"/>
    <property type="molecule type" value="Genomic_DNA"/>
</dbReference>
<keyword evidence="1" id="KW-0472">Membrane</keyword>
<feature type="transmembrane region" description="Helical" evidence="1">
    <location>
        <begin position="49"/>
        <end position="69"/>
    </location>
</feature>
<reference evidence="2 3" key="1">
    <citation type="submission" date="2023-01" db="EMBL/GenBank/DDBJ databases">
        <title>Novel species of the genus Asticcacaulis isolated from rivers.</title>
        <authorList>
            <person name="Lu H."/>
        </authorList>
    </citation>
    <scope>NUCLEOTIDE SEQUENCE [LARGE SCALE GENOMIC DNA]</scope>
    <source>
        <strain evidence="2 3">LKC15W</strain>
    </source>
</reference>
<feature type="transmembrane region" description="Helical" evidence="1">
    <location>
        <begin position="17"/>
        <end position="37"/>
    </location>
</feature>
<dbReference type="Proteomes" id="UP001218579">
    <property type="component" value="Unassembled WGS sequence"/>
</dbReference>
<dbReference type="Pfam" id="PF11003">
    <property type="entry name" value="DUF2842"/>
    <property type="match status" value="1"/>
</dbReference>
<comment type="caution">
    <text evidence="2">The sequence shown here is derived from an EMBL/GenBank/DDBJ whole genome shotgun (WGS) entry which is preliminary data.</text>
</comment>
<organism evidence="2 3">
    <name type="scientific">Asticcacaulis machinosus</name>
    <dbReference type="NCBI Taxonomy" id="2984211"/>
    <lineage>
        <taxon>Bacteria</taxon>
        <taxon>Pseudomonadati</taxon>
        <taxon>Pseudomonadota</taxon>
        <taxon>Alphaproteobacteria</taxon>
        <taxon>Caulobacterales</taxon>
        <taxon>Caulobacteraceae</taxon>
        <taxon>Asticcacaulis</taxon>
    </lineage>
</organism>
<sequence length="79" mass="8824">MTDTPKGLTLTLPVRRLIACGGIIVFLCIYVAVVSNLAHYLPDNKLIELFYYGFAGILWGLPIIPIISWSEGYKKRPKA</sequence>